<dbReference type="EMBL" id="JALJOR010000011">
    <property type="protein sequence ID" value="KAK9808756.1"/>
    <property type="molecule type" value="Genomic_DNA"/>
</dbReference>
<gene>
    <name evidence="6" type="ORF">WJX72_003092</name>
</gene>
<proteinExistence type="inferred from homology"/>
<dbReference type="GO" id="GO:0044183">
    <property type="term" value="F:protein folding chaperone"/>
    <property type="evidence" value="ECO:0007669"/>
    <property type="project" value="InterPro"/>
</dbReference>
<dbReference type="Pfam" id="PF03669">
    <property type="entry name" value="ASTER"/>
    <property type="match status" value="1"/>
</dbReference>
<evidence type="ECO:0000313" key="7">
    <source>
        <dbReference type="Proteomes" id="UP001489004"/>
    </source>
</evidence>
<dbReference type="GO" id="GO:0045048">
    <property type="term" value="P:protein insertion into ER membrane"/>
    <property type="evidence" value="ECO:0007669"/>
    <property type="project" value="InterPro"/>
</dbReference>
<sequence>MAEWERASVLRGASMTAFDRLGPTALHTFLVVELGKAPVVMGVQQLKFAAGDPRRPGEAKRYLRPVRQPDDAQSDPVLFGAMLGAAGGFLLKIKLSSWAAVLCCLSALANVKSGNVDVKNYVTTIAFAVISLVTSYLTPPR</sequence>
<evidence type="ECO:0000313" key="6">
    <source>
        <dbReference type="EMBL" id="KAK9808756.1"/>
    </source>
</evidence>
<dbReference type="Proteomes" id="UP001489004">
    <property type="component" value="Unassembled WGS sequence"/>
</dbReference>
<accession>A0AAW1PJS1</accession>
<dbReference type="GO" id="GO:0005789">
    <property type="term" value="C:endoplasmic reticulum membrane"/>
    <property type="evidence" value="ECO:0007669"/>
    <property type="project" value="InterPro"/>
</dbReference>
<evidence type="ECO:0008006" key="8">
    <source>
        <dbReference type="Google" id="ProtNLM"/>
    </source>
</evidence>
<name>A0AAW1PJS1_9CHLO</name>
<evidence type="ECO:0000256" key="5">
    <source>
        <dbReference type="ARBA" id="ARBA00023136"/>
    </source>
</evidence>
<evidence type="ECO:0000256" key="2">
    <source>
        <dbReference type="ARBA" id="ARBA00009066"/>
    </source>
</evidence>
<dbReference type="InterPro" id="IPR005351">
    <property type="entry name" value="ASTER"/>
</dbReference>
<comment type="similarity">
    <text evidence="2">Belongs to the Asterix family.</text>
</comment>
<keyword evidence="3" id="KW-0812">Transmembrane</keyword>
<comment type="caution">
    <text evidence="6">The sequence shown here is derived from an EMBL/GenBank/DDBJ whole genome shotgun (WGS) entry which is preliminary data.</text>
</comment>
<evidence type="ECO:0000256" key="4">
    <source>
        <dbReference type="ARBA" id="ARBA00022989"/>
    </source>
</evidence>
<organism evidence="6 7">
    <name type="scientific">[Myrmecia] bisecta</name>
    <dbReference type="NCBI Taxonomy" id="41462"/>
    <lineage>
        <taxon>Eukaryota</taxon>
        <taxon>Viridiplantae</taxon>
        <taxon>Chlorophyta</taxon>
        <taxon>core chlorophytes</taxon>
        <taxon>Trebouxiophyceae</taxon>
        <taxon>Trebouxiales</taxon>
        <taxon>Trebouxiaceae</taxon>
        <taxon>Myrmecia</taxon>
    </lineage>
</organism>
<keyword evidence="7" id="KW-1185">Reference proteome</keyword>
<keyword evidence="5" id="KW-0472">Membrane</keyword>
<evidence type="ECO:0000256" key="3">
    <source>
        <dbReference type="ARBA" id="ARBA00022692"/>
    </source>
</evidence>
<protein>
    <recommendedName>
        <fullName evidence="8">Protein Asterix</fullName>
    </recommendedName>
</protein>
<comment type="subcellular location">
    <subcellularLocation>
        <location evidence="1">Membrane</location>
    </subcellularLocation>
</comment>
<keyword evidence="4" id="KW-1133">Transmembrane helix</keyword>
<dbReference type="AlphaFoldDB" id="A0AAW1PJS1"/>
<dbReference type="PANTHER" id="PTHR13193:SF0">
    <property type="entry name" value="PAT COMPLEX SUBUNIT ASTERIX"/>
    <property type="match status" value="1"/>
</dbReference>
<reference evidence="6 7" key="1">
    <citation type="journal article" date="2024" name="Nat. Commun.">
        <title>Phylogenomics reveals the evolutionary origins of lichenization in chlorophyte algae.</title>
        <authorList>
            <person name="Puginier C."/>
            <person name="Libourel C."/>
            <person name="Otte J."/>
            <person name="Skaloud P."/>
            <person name="Haon M."/>
            <person name="Grisel S."/>
            <person name="Petersen M."/>
            <person name="Berrin J.G."/>
            <person name="Delaux P.M."/>
            <person name="Dal Grande F."/>
            <person name="Keller J."/>
        </authorList>
    </citation>
    <scope>NUCLEOTIDE SEQUENCE [LARGE SCALE GENOMIC DNA]</scope>
    <source>
        <strain evidence="6 7">SAG 2043</strain>
    </source>
</reference>
<dbReference type="PANTHER" id="PTHR13193">
    <property type="entry name" value="CGI-140"/>
    <property type="match status" value="1"/>
</dbReference>
<evidence type="ECO:0000256" key="1">
    <source>
        <dbReference type="ARBA" id="ARBA00004370"/>
    </source>
</evidence>